<feature type="transmembrane region" description="Helical" evidence="7">
    <location>
        <begin position="71"/>
        <end position="95"/>
    </location>
</feature>
<comment type="caution">
    <text evidence="9">The sequence shown here is derived from an EMBL/GenBank/DDBJ whole genome shotgun (WGS) entry which is preliminary data.</text>
</comment>
<organism evidence="9 10">
    <name type="scientific">Ruminococcus callidus ATCC 27760</name>
    <dbReference type="NCBI Taxonomy" id="411473"/>
    <lineage>
        <taxon>Bacteria</taxon>
        <taxon>Bacillati</taxon>
        <taxon>Bacillota</taxon>
        <taxon>Clostridia</taxon>
        <taxon>Eubacteriales</taxon>
        <taxon>Oscillospiraceae</taxon>
        <taxon>Ruminococcus</taxon>
    </lineage>
</organism>
<dbReference type="CDD" id="cd06261">
    <property type="entry name" value="TM_PBP2"/>
    <property type="match status" value="1"/>
</dbReference>
<comment type="similarity">
    <text evidence="7">Belongs to the binding-protein-dependent transport system permease family.</text>
</comment>
<dbReference type="EMBL" id="AWVF01000048">
    <property type="protein sequence ID" value="ERJ97114.1"/>
    <property type="molecule type" value="Genomic_DNA"/>
</dbReference>
<reference evidence="9 10" key="1">
    <citation type="submission" date="2013-07" db="EMBL/GenBank/DDBJ databases">
        <authorList>
            <person name="Weinstock G."/>
            <person name="Sodergren E."/>
            <person name="Wylie T."/>
            <person name="Fulton L."/>
            <person name="Fulton R."/>
            <person name="Fronick C."/>
            <person name="O'Laughlin M."/>
            <person name="Godfrey J."/>
            <person name="Miner T."/>
            <person name="Herter B."/>
            <person name="Appelbaum E."/>
            <person name="Cordes M."/>
            <person name="Lek S."/>
            <person name="Wollam A."/>
            <person name="Pepin K.H."/>
            <person name="Palsikar V.B."/>
            <person name="Mitreva M."/>
            <person name="Wilson R.K."/>
        </authorList>
    </citation>
    <scope>NUCLEOTIDE SEQUENCE [LARGE SCALE GENOMIC DNA]</scope>
    <source>
        <strain evidence="9 10">ATCC 27760</strain>
    </source>
</reference>
<evidence type="ECO:0000256" key="2">
    <source>
        <dbReference type="ARBA" id="ARBA00022448"/>
    </source>
</evidence>
<feature type="transmembrane region" description="Helical" evidence="7">
    <location>
        <begin position="9"/>
        <end position="29"/>
    </location>
</feature>
<dbReference type="eggNOG" id="COG0600">
    <property type="taxonomic scope" value="Bacteria"/>
</dbReference>
<keyword evidence="6 7" id="KW-0472">Membrane</keyword>
<gene>
    <name evidence="9" type="ORF">RUMCAL_00509</name>
</gene>
<keyword evidence="3" id="KW-1003">Cell membrane</keyword>
<keyword evidence="10" id="KW-1185">Reference proteome</keyword>
<comment type="subcellular location">
    <subcellularLocation>
        <location evidence="1 7">Cell membrane</location>
        <topology evidence="1 7">Multi-pass membrane protein</topology>
    </subcellularLocation>
</comment>
<dbReference type="PANTHER" id="PTHR30151">
    <property type="entry name" value="ALKANE SULFONATE ABC TRANSPORTER-RELATED, MEMBRANE SUBUNIT"/>
    <property type="match status" value="1"/>
</dbReference>
<evidence type="ECO:0000256" key="3">
    <source>
        <dbReference type="ARBA" id="ARBA00022475"/>
    </source>
</evidence>
<dbReference type="AlphaFoldDB" id="U2M5V6"/>
<evidence type="ECO:0000256" key="5">
    <source>
        <dbReference type="ARBA" id="ARBA00022989"/>
    </source>
</evidence>
<dbReference type="PATRIC" id="fig|411473.3.peg.389"/>
<dbReference type="Gene3D" id="1.10.3720.10">
    <property type="entry name" value="MetI-like"/>
    <property type="match status" value="1"/>
</dbReference>
<evidence type="ECO:0000256" key="6">
    <source>
        <dbReference type="ARBA" id="ARBA00023136"/>
    </source>
</evidence>
<dbReference type="HOGENOM" id="CLU_046113_1_4_9"/>
<protein>
    <submittedName>
        <fullName evidence="9">Putative aliphatic sulfonates transport permease protein SsuC</fullName>
    </submittedName>
</protein>
<dbReference type="InterPro" id="IPR000515">
    <property type="entry name" value="MetI-like"/>
</dbReference>
<dbReference type="InterPro" id="IPR035906">
    <property type="entry name" value="MetI-like_sf"/>
</dbReference>
<dbReference type="RefSeq" id="WP_021683297.1">
    <property type="nucleotide sequence ID" value="NZ_KI260476.1"/>
</dbReference>
<evidence type="ECO:0000256" key="4">
    <source>
        <dbReference type="ARBA" id="ARBA00022692"/>
    </source>
</evidence>
<keyword evidence="4 7" id="KW-0812">Transmembrane</keyword>
<sequence>MKTQKVKQILLGLIVPVLILAAWICATHFGNIPTSILPKISMVWQAFLEMLQSGQLWNDLSVTLSRVLKGYLLSAVLGTVLGSLMGMSKTVLHLLQPTVTVIRQIPIIAWIPLIILWCGIGELSKVVVIVMAAFFPIMMNTMSGISSTPAGYIEVAQLYKLNFFKTFRKVHLPHALPQILVGLKLGLGISWMAVVAAELIASLSGIGYRMSNARSLMQSDVVIVCMILIGLIGILMDKILGGIFTVITPWNRKQK</sequence>
<dbReference type="STRING" id="411473.RUMCAL_00509"/>
<dbReference type="GeneID" id="93692120"/>
<dbReference type="SUPFAM" id="SSF161098">
    <property type="entry name" value="MetI-like"/>
    <property type="match status" value="1"/>
</dbReference>
<dbReference type="GO" id="GO:0005886">
    <property type="term" value="C:plasma membrane"/>
    <property type="evidence" value="ECO:0007669"/>
    <property type="project" value="UniProtKB-SubCell"/>
</dbReference>
<dbReference type="PANTHER" id="PTHR30151:SF38">
    <property type="entry name" value="ALIPHATIC SULFONATES TRANSPORT PERMEASE PROTEIN SSUC-RELATED"/>
    <property type="match status" value="1"/>
</dbReference>
<feature type="transmembrane region" description="Helical" evidence="7">
    <location>
        <begin position="189"/>
        <end position="209"/>
    </location>
</feature>
<dbReference type="Pfam" id="PF00528">
    <property type="entry name" value="BPD_transp_1"/>
    <property type="match status" value="1"/>
</dbReference>
<keyword evidence="5 7" id="KW-1133">Transmembrane helix</keyword>
<dbReference type="PROSITE" id="PS50928">
    <property type="entry name" value="ABC_TM1"/>
    <property type="match status" value="1"/>
</dbReference>
<accession>U2M5V6</accession>
<evidence type="ECO:0000259" key="8">
    <source>
        <dbReference type="PROSITE" id="PS50928"/>
    </source>
</evidence>
<dbReference type="GO" id="GO:0042918">
    <property type="term" value="P:alkanesulfonate transmembrane transport"/>
    <property type="evidence" value="ECO:0007669"/>
    <property type="project" value="UniProtKB-ARBA"/>
</dbReference>
<evidence type="ECO:0000256" key="7">
    <source>
        <dbReference type="RuleBase" id="RU363032"/>
    </source>
</evidence>
<evidence type="ECO:0000313" key="9">
    <source>
        <dbReference type="EMBL" id="ERJ97114.1"/>
    </source>
</evidence>
<feature type="transmembrane region" description="Helical" evidence="7">
    <location>
        <begin position="221"/>
        <end position="247"/>
    </location>
</feature>
<feature type="transmembrane region" description="Helical" evidence="7">
    <location>
        <begin position="107"/>
        <end position="135"/>
    </location>
</feature>
<keyword evidence="2 7" id="KW-0813">Transport</keyword>
<evidence type="ECO:0000313" key="10">
    <source>
        <dbReference type="Proteomes" id="UP000016662"/>
    </source>
</evidence>
<evidence type="ECO:0000256" key="1">
    <source>
        <dbReference type="ARBA" id="ARBA00004651"/>
    </source>
</evidence>
<proteinExistence type="inferred from homology"/>
<dbReference type="FunFam" id="1.10.3720.10:FF:000003">
    <property type="entry name" value="Aliphatic sulfonate ABC transporter permease"/>
    <property type="match status" value="1"/>
</dbReference>
<feature type="domain" description="ABC transmembrane type-1" evidence="8">
    <location>
        <begin position="60"/>
        <end position="240"/>
    </location>
</feature>
<dbReference type="Proteomes" id="UP000016662">
    <property type="component" value="Unassembled WGS sequence"/>
</dbReference>
<name>U2M5V6_9FIRM</name>
<dbReference type="OrthoDB" id="9796361at2"/>